<comment type="subcellular location">
    <subcellularLocation>
        <location evidence="3">Cytoplasm</location>
    </subcellularLocation>
</comment>
<feature type="binding site" evidence="3">
    <location>
        <position position="11"/>
    </location>
    <ligand>
        <name>substrate</name>
    </ligand>
</feature>
<feature type="active site" description="Proton acceptor" evidence="3">
    <location>
        <position position="191"/>
    </location>
</feature>
<dbReference type="Pfam" id="PF01678">
    <property type="entry name" value="DAP_epimerase"/>
    <property type="match status" value="1"/>
</dbReference>
<reference evidence="5 6" key="1">
    <citation type="submission" date="2020-07" db="EMBL/GenBank/DDBJ databases">
        <title>Transfer of Campylobacter canadensis to the novel genus Avispirillum gen. nov., that also includes two novel species recovered from migratory waterfowl: Avispirillum anseris sp. nov. and Avispirillum brantae sp. nov.</title>
        <authorList>
            <person name="Miller W.G."/>
            <person name="Chapman M.H."/>
            <person name="Yee E."/>
            <person name="Inglis G.D."/>
        </authorList>
    </citation>
    <scope>NUCLEOTIDE SEQUENCE [LARGE SCALE GENOMIC DNA]</scope>
    <source>
        <strain evidence="5 6">L283</strain>
    </source>
</reference>
<protein>
    <recommendedName>
        <fullName evidence="3 4">Diaminopimelate epimerase</fullName>
        <shortName evidence="3">DAP epimerase</shortName>
        <ecNumber evidence="3 4">5.1.1.7</ecNumber>
    </recommendedName>
    <alternativeName>
        <fullName evidence="3">PLP-independent amino acid racemase</fullName>
    </alternativeName>
</protein>
<feature type="binding site" evidence="3">
    <location>
        <position position="165"/>
    </location>
    <ligand>
        <name>substrate</name>
    </ligand>
</feature>
<dbReference type="Proteomes" id="UP000786183">
    <property type="component" value="Unassembled WGS sequence"/>
</dbReference>
<feature type="active site" description="Proton donor" evidence="3">
    <location>
        <position position="72"/>
    </location>
</feature>
<evidence type="ECO:0000313" key="6">
    <source>
        <dbReference type="Proteomes" id="UP000786183"/>
    </source>
</evidence>
<proteinExistence type="inferred from homology"/>
<comment type="subunit">
    <text evidence="3">Homodimer.</text>
</comment>
<accession>A0ABS7WST6</accession>
<organism evidence="5 6">
    <name type="scientific">Campylobacter canadensis</name>
    <dbReference type="NCBI Taxonomy" id="449520"/>
    <lineage>
        <taxon>Bacteria</taxon>
        <taxon>Pseudomonadati</taxon>
        <taxon>Campylobacterota</taxon>
        <taxon>Epsilonproteobacteria</taxon>
        <taxon>Campylobacterales</taxon>
        <taxon>Campylobacteraceae</taxon>
        <taxon>Campylobacter</taxon>
    </lineage>
</organism>
<keyword evidence="3" id="KW-0963">Cytoplasm</keyword>
<comment type="function">
    <text evidence="3">Catalyzes the stereoinversion of LL-2,6-diaminopimelate (L,L-DAP) to meso-diaminopimelate (meso-DAP), a precursor of L-lysine and an essential component of the bacterial peptidoglycan.</text>
</comment>
<dbReference type="EC" id="5.1.1.7" evidence="3 4"/>
<name>A0ABS7WST6_9BACT</name>
<evidence type="ECO:0000256" key="4">
    <source>
        <dbReference type="NCBIfam" id="TIGR00652"/>
    </source>
</evidence>
<comment type="catalytic activity">
    <reaction evidence="3">
        <text>(2S,6S)-2,6-diaminopimelate = meso-2,6-diaminopimelate</text>
        <dbReference type="Rhea" id="RHEA:15393"/>
        <dbReference type="ChEBI" id="CHEBI:57609"/>
        <dbReference type="ChEBI" id="CHEBI:57791"/>
        <dbReference type="EC" id="5.1.1.7"/>
    </reaction>
</comment>
<evidence type="ECO:0000256" key="1">
    <source>
        <dbReference type="ARBA" id="ARBA00010219"/>
    </source>
</evidence>
<feature type="site" description="Could be important to modulate the pK values of the two catalytic cysteine residues" evidence="3">
    <location>
        <position position="182"/>
    </location>
</feature>
<comment type="pathway">
    <text evidence="3">Amino-acid biosynthesis; L-lysine biosynthesis via DAP pathway; DL-2,6-diaminopimelate from LL-2,6-diaminopimelate: step 1/1.</text>
</comment>
<dbReference type="PANTHER" id="PTHR31689">
    <property type="entry name" value="DIAMINOPIMELATE EPIMERASE, CHLOROPLASTIC"/>
    <property type="match status" value="1"/>
</dbReference>
<feature type="binding site" evidence="3">
    <location>
        <begin position="192"/>
        <end position="193"/>
    </location>
    <ligand>
        <name>substrate</name>
    </ligand>
</feature>
<dbReference type="PANTHER" id="PTHR31689:SF0">
    <property type="entry name" value="DIAMINOPIMELATE EPIMERASE"/>
    <property type="match status" value="1"/>
</dbReference>
<dbReference type="EMBL" id="JACGBB010000016">
    <property type="protein sequence ID" value="MBZ7987841.1"/>
    <property type="molecule type" value="Genomic_DNA"/>
</dbReference>
<dbReference type="GO" id="GO:0008837">
    <property type="term" value="F:diaminopimelate epimerase activity"/>
    <property type="evidence" value="ECO:0007669"/>
    <property type="project" value="UniProtKB-EC"/>
</dbReference>
<evidence type="ECO:0000256" key="2">
    <source>
        <dbReference type="ARBA" id="ARBA00023235"/>
    </source>
</evidence>
<evidence type="ECO:0000256" key="3">
    <source>
        <dbReference type="HAMAP-Rule" id="MF_00197"/>
    </source>
</evidence>
<dbReference type="NCBIfam" id="TIGR00652">
    <property type="entry name" value="DapF"/>
    <property type="match status" value="1"/>
</dbReference>
<comment type="caution">
    <text evidence="3">Lacks conserved residue(s) required for the propagation of feature annotation.</text>
</comment>
<dbReference type="Gene3D" id="3.10.310.10">
    <property type="entry name" value="Diaminopimelate Epimerase, Chain A, domain 1"/>
    <property type="match status" value="2"/>
</dbReference>
<keyword evidence="2 3" id="KW-0413">Isomerase</keyword>
<keyword evidence="3" id="KW-0457">Lysine biosynthesis</keyword>
<comment type="similarity">
    <text evidence="1 3">Belongs to the diaminopimelate epimerase family.</text>
</comment>
<keyword evidence="3" id="KW-0028">Amino-acid biosynthesis</keyword>
<sequence>MEFCKYYANGNDFVIAKFNNKNYDFSSLAKKLCNRYKGIGADGFIAIFKEENKEYDFSWAFFNQDSSEAFMCANGARAAACFAFNELKLDKKFTFSTKAGLIKAEIFDDDYVQIKLSKAQIISENIKEFNANWFLIDTGVPHLLTFELEYDENMAIFLRQKYDANINYAKLKEGALYVRTYERGVGETLACGTGMSACFYIANKLKMLGSFAKVYPKSLELCEFNLINNEIFFKAQVKKIFSCNIEI</sequence>
<dbReference type="InterPro" id="IPR001653">
    <property type="entry name" value="DAP_epimerase_DapF"/>
</dbReference>
<feature type="binding site" evidence="3">
    <location>
        <begin position="182"/>
        <end position="183"/>
    </location>
    <ligand>
        <name>substrate</name>
    </ligand>
</feature>
<feature type="site" description="Could be important to modulate the pK values of the two catalytic cysteine residues" evidence="3">
    <location>
        <position position="142"/>
    </location>
</feature>
<feature type="binding site" evidence="3">
    <location>
        <position position="63"/>
    </location>
    <ligand>
        <name>substrate</name>
    </ligand>
</feature>
<comment type="caution">
    <text evidence="5">The sequence shown here is derived from an EMBL/GenBank/DDBJ whole genome shotgun (WGS) entry which is preliminary data.</text>
</comment>
<dbReference type="SUPFAM" id="SSF54506">
    <property type="entry name" value="Diaminopimelate epimerase-like"/>
    <property type="match status" value="2"/>
</dbReference>
<evidence type="ECO:0000313" key="5">
    <source>
        <dbReference type="EMBL" id="MBZ7987841.1"/>
    </source>
</evidence>
<dbReference type="RefSeq" id="WP_172232718.1">
    <property type="nucleotide sequence ID" value="NZ_CP035946.1"/>
</dbReference>
<dbReference type="HAMAP" id="MF_00197">
    <property type="entry name" value="DAP_epimerase"/>
    <property type="match status" value="1"/>
</dbReference>
<keyword evidence="6" id="KW-1185">Reference proteome</keyword>
<gene>
    <name evidence="3" type="primary">dapF</name>
    <name evidence="5" type="ORF">AVCANL283_07015</name>
</gene>